<evidence type="ECO:0000256" key="1">
    <source>
        <dbReference type="ARBA" id="ARBA00023015"/>
    </source>
</evidence>
<accession>A0ABX8TDL7</accession>
<dbReference type="InterPro" id="IPR002577">
    <property type="entry name" value="HTH_HxlR"/>
</dbReference>
<dbReference type="PANTHER" id="PTHR33204:SF37">
    <property type="entry name" value="HTH-TYPE TRANSCRIPTIONAL REGULATOR YODB"/>
    <property type="match status" value="1"/>
</dbReference>
<dbReference type="PANTHER" id="PTHR33204">
    <property type="entry name" value="TRANSCRIPTIONAL REGULATOR, MARR FAMILY"/>
    <property type="match status" value="1"/>
</dbReference>
<reference evidence="5 6" key="1">
    <citation type="submission" date="2021-07" db="EMBL/GenBank/DDBJ databases">
        <title>Isolation and characterization of bacteria from a gold mining with a capacity of golden bioaccumulation.</title>
        <authorList>
            <person name="Yang X.J."/>
        </authorList>
    </citation>
    <scope>NUCLEOTIDE SEQUENCE [LARGE SCALE GENOMIC DNA]</scope>
    <source>
        <strain evidence="5 6">Au29</strain>
    </source>
</reference>
<protein>
    <submittedName>
        <fullName evidence="5">Helix-turn-helix transcriptional regulator</fullName>
    </submittedName>
</protein>
<keyword evidence="2" id="KW-0238">DNA-binding</keyword>
<feature type="domain" description="HTH hxlR-type" evidence="4">
    <location>
        <begin position="5"/>
        <end position="105"/>
    </location>
</feature>
<dbReference type="RefSeq" id="WP_219354896.1">
    <property type="nucleotide sequence ID" value="NZ_CP080034.1"/>
</dbReference>
<dbReference type="PROSITE" id="PS51118">
    <property type="entry name" value="HTH_HXLR"/>
    <property type="match status" value="1"/>
</dbReference>
<evidence type="ECO:0000313" key="6">
    <source>
        <dbReference type="Proteomes" id="UP000824334"/>
    </source>
</evidence>
<keyword evidence="1" id="KW-0805">Transcription regulation</keyword>
<name>A0ABX8TDL7_9CAUL</name>
<organism evidence="5 6">
    <name type="scientific">Brevundimonas nasdae</name>
    <dbReference type="NCBI Taxonomy" id="172043"/>
    <lineage>
        <taxon>Bacteria</taxon>
        <taxon>Pseudomonadati</taxon>
        <taxon>Pseudomonadota</taxon>
        <taxon>Alphaproteobacteria</taxon>
        <taxon>Caulobacterales</taxon>
        <taxon>Caulobacteraceae</taxon>
        <taxon>Brevundimonas</taxon>
    </lineage>
</organism>
<dbReference type="Proteomes" id="UP000824334">
    <property type="component" value="Chromosome"/>
</dbReference>
<evidence type="ECO:0000256" key="3">
    <source>
        <dbReference type="ARBA" id="ARBA00023163"/>
    </source>
</evidence>
<sequence length="117" mass="13143">MTATDSRRLLLDQIADKWTILILEVVCTSGGRARFNAMRRKIDGISQKTLTQCLRRLERNGILKRTVLNTTPIGVEYSITPLGYSLEGPFKSLTEWAENNLSVVTDAQQQFDAREGA</sequence>
<evidence type="ECO:0000313" key="5">
    <source>
        <dbReference type="EMBL" id="QYC09286.1"/>
    </source>
</evidence>
<dbReference type="Pfam" id="PF01638">
    <property type="entry name" value="HxlR"/>
    <property type="match status" value="1"/>
</dbReference>
<evidence type="ECO:0000256" key="2">
    <source>
        <dbReference type="ARBA" id="ARBA00023125"/>
    </source>
</evidence>
<dbReference type="EMBL" id="CP080034">
    <property type="protein sequence ID" value="QYC09286.1"/>
    <property type="molecule type" value="Genomic_DNA"/>
</dbReference>
<keyword evidence="6" id="KW-1185">Reference proteome</keyword>
<dbReference type="GeneID" id="94375954"/>
<keyword evidence="3" id="KW-0804">Transcription</keyword>
<evidence type="ECO:0000259" key="4">
    <source>
        <dbReference type="PROSITE" id="PS51118"/>
    </source>
</evidence>
<gene>
    <name evidence="5" type="ORF">KWG56_11780</name>
</gene>
<proteinExistence type="predicted"/>